<organism evidence="3 5">
    <name type="scientific">Jannaschia seohaensis</name>
    <dbReference type="NCBI Taxonomy" id="475081"/>
    <lineage>
        <taxon>Bacteria</taxon>
        <taxon>Pseudomonadati</taxon>
        <taxon>Pseudomonadota</taxon>
        <taxon>Alphaproteobacteria</taxon>
        <taxon>Rhodobacterales</taxon>
        <taxon>Roseobacteraceae</taxon>
        <taxon>Jannaschia</taxon>
    </lineage>
</organism>
<evidence type="ECO:0008006" key="6">
    <source>
        <dbReference type="Google" id="ProtNLM"/>
    </source>
</evidence>
<proteinExistence type="predicted"/>
<dbReference type="Proteomes" id="UP000245839">
    <property type="component" value="Unassembled WGS sequence"/>
</dbReference>
<dbReference type="AlphaFoldDB" id="A0A2Y9B2L0"/>
<dbReference type="PANTHER" id="PTHR35004:SF7">
    <property type="entry name" value="INTEGRASE PROTEIN"/>
    <property type="match status" value="1"/>
</dbReference>
<evidence type="ECO:0000313" key="5">
    <source>
        <dbReference type="Proteomes" id="UP000251571"/>
    </source>
</evidence>
<name>A0A2Y9B2L0_9RHOB</name>
<protein>
    <recommendedName>
        <fullName evidence="6">Integrase catalytic domain-containing protein</fullName>
    </recommendedName>
</protein>
<sequence length="229" mass="26196">MTQFGRALSELNIEILCANSSQAKGRVERANRTLQDRLVKELRLAGISDMDAGNVFPPGFMERYNARFAKAPHRSDNLHRALNVEPDRLRDILCYRDERYMGNQLAFSYDRHRIILAESEITRALPGKYVDTYAFGDGRFDLRWKGVSLPYSVFDKDQRVTHAAITENKRLSAVLEHIKAEQEKSPPKVRRVGKQRTQYTPTGRRNDGWNSLAAREAKKDRAASQGSDI</sequence>
<dbReference type="EMBL" id="QGDJ01000015">
    <property type="protein sequence ID" value="PWJ12883.1"/>
    <property type="molecule type" value="Genomic_DNA"/>
</dbReference>
<evidence type="ECO:0000313" key="2">
    <source>
        <dbReference type="EMBL" id="PWJ12883.1"/>
    </source>
</evidence>
<reference evidence="2 4" key="2">
    <citation type="submission" date="2018-03" db="EMBL/GenBank/DDBJ databases">
        <title>Genomic Encyclopedia of Archaeal and Bacterial Type Strains, Phase II (KMG-II): from individual species to whole genera.</title>
        <authorList>
            <person name="Goeker M."/>
        </authorList>
    </citation>
    <scope>NUCLEOTIDE SEQUENCE [LARGE SCALE GENOMIC DNA]</scope>
    <source>
        <strain evidence="2 4">DSM 25227</strain>
    </source>
</reference>
<keyword evidence="4" id="KW-1185">Reference proteome</keyword>
<accession>A0A2Y9B2L0</accession>
<evidence type="ECO:0000256" key="1">
    <source>
        <dbReference type="SAM" id="MobiDB-lite"/>
    </source>
</evidence>
<feature type="region of interest" description="Disordered" evidence="1">
    <location>
        <begin position="181"/>
        <end position="229"/>
    </location>
</feature>
<dbReference type="Proteomes" id="UP000251571">
    <property type="component" value="Unassembled WGS sequence"/>
</dbReference>
<dbReference type="EMBL" id="UETC01000015">
    <property type="protein sequence ID" value="SSA50691.1"/>
    <property type="molecule type" value="Genomic_DNA"/>
</dbReference>
<gene>
    <name evidence="2" type="ORF">BCF38_11519</name>
    <name evidence="3" type="ORF">SAMN05421539_11519</name>
</gene>
<evidence type="ECO:0000313" key="3">
    <source>
        <dbReference type="EMBL" id="SSA50691.1"/>
    </source>
</evidence>
<reference evidence="3 5" key="1">
    <citation type="submission" date="2016-10" db="EMBL/GenBank/DDBJ databases">
        <authorList>
            <person name="Cai Z."/>
        </authorList>
    </citation>
    <scope>NUCLEOTIDE SEQUENCE [LARGE SCALE GENOMIC DNA]</scope>
    <source>
        <strain evidence="3 5">DSM 25227</strain>
    </source>
</reference>
<dbReference type="PANTHER" id="PTHR35004">
    <property type="entry name" value="TRANSPOSASE RV3428C-RELATED"/>
    <property type="match status" value="1"/>
</dbReference>
<evidence type="ECO:0000313" key="4">
    <source>
        <dbReference type="Proteomes" id="UP000245839"/>
    </source>
</evidence>